<accession>A0AB39XKT0</accession>
<feature type="signal peptide" evidence="1">
    <location>
        <begin position="1"/>
        <end position="20"/>
    </location>
</feature>
<organism evidence="2">
    <name type="scientific">Bradyrhizobium sp. LLZ17</name>
    <dbReference type="NCBI Taxonomy" id="3239388"/>
    <lineage>
        <taxon>Bacteria</taxon>
        <taxon>Pseudomonadati</taxon>
        <taxon>Pseudomonadota</taxon>
        <taxon>Alphaproteobacteria</taxon>
        <taxon>Hyphomicrobiales</taxon>
        <taxon>Nitrobacteraceae</taxon>
        <taxon>Bradyrhizobium</taxon>
    </lineage>
</organism>
<dbReference type="RefSeq" id="WP_369722592.1">
    <property type="nucleotide sequence ID" value="NZ_CP165734.1"/>
</dbReference>
<evidence type="ECO:0000256" key="1">
    <source>
        <dbReference type="SAM" id="SignalP"/>
    </source>
</evidence>
<sequence length="104" mass="11393">MKRLVLAAILLMSALVGAQADSEYANTQKQWRGDDALHADAQYCDQRFGVVLDGAATSAAYKKCMLGRGWRYRRSTHPQTWIDPEIGDTCHDILGGLGSSCGNF</sequence>
<protein>
    <submittedName>
        <fullName evidence="2">Uncharacterized protein</fullName>
    </submittedName>
</protein>
<proteinExistence type="predicted"/>
<name>A0AB39XKT0_9BRAD</name>
<dbReference type="EMBL" id="CP165734">
    <property type="protein sequence ID" value="XDV58109.1"/>
    <property type="molecule type" value="Genomic_DNA"/>
</dbReference>
<reference evidence="2" key="1">
    <citation type="submission" date="2024-08" db="EMBL/GenBank/DDBJ databases">
        <authorList>
            <person name="Chaddad Z."/>
            <person name="Lamrabet M."/>
            <person name="Bouhnik O."/>
            <person name="Alami S."/>
            <person name="Wipf D."/>
            <person name="Courty P.E."/>
            <person name="Missbah El Idrissi M."/>
        </authorList>
    </citation>
    <scope>NUCLEOTIDE SEQUENCE</scope>
    <source>
        <strain evidence="2">LLZ17</strain>
    </source>
</reference>
<gene>
    <name evidence="2" type="ORF">AB8Z38_00595</name>
</gene>
<keyword evidence="1" id="KW-0732">Signal</keyword>
<evidence type="ECO:0000313" key="2">
    <source>
        <dbReference type="EMBL" id="XDV58109.1"/>
    </source>
</evidence>
<dbReference type="AlphaFoldDB" id="A0AB39XKT0"/>
<feature type="chain" id="PRO_5044187700" evidence="1">
    <location>
        <begin position="21"/>
        <end position="104"/>
    </location>
</feature>